<dbReference type="Gene3D" id="3.30.1330.30">
    <property type="match status" value="1"/>
</dbReference>
<dbReference type="InterPro" id="IPR051259">
    <property type="entry name" value="rRNA_Methyltransferase"/>
</dbReference>
<evidence type="ECO:0000256" key="2">
    <source>
        <dbReference type="ARBA" id="ARBA00022603"/>
    </source>
</evidence>
<dbReference type="EMBL" id="CP136051">
    <property type="protein sequence ID" value="WOK04867.1"/>
    <property type="molecule type" value="Genomic_DNA"/>
</dbReference>
<dbReference type="Gene3D" id="3.40.1280.10">
    <property type="match status" value="1"/>
</dbReference>
<proteinExistence type="inferred from homology"/>
<dbReference type="SUPFAM" id="SSF75217">
    <property type="entry name" value="alpha/beta knot"/>
    <property type="match status" value="1"/>
</dbReference>
<dbReference type="PANTHER" id="PTHR43191:SF2">
    <property type="entry name" value="RRNA METHYLTRANSFERASE 3, MITOCHONDRIAL"/>
    <property type="match status" value="1"/>
</dbReference>
<dbReference type="InterPro" id="IPR053888">
    <property type="entry name" value="MRM3-like_sub_bind"/>
</dbReference>
<feature type="domain" description="MRM3-like substrate binding" evidence="5">
    <location>
        <begin position="10"/>
        <end position="96"/>
    </location>
</feature>
<evidence type="ECO:0000256" key="3">
    <source>
        <dbReference type="ARBA" id="ARBA00022679"/>
    </source>
</evidence>
<evidence type="ECO:0000256" key="1">
    <source>
        <dbReference type="ARBA" id="ARBA00007228"/>
    </source>
</evidence>
<dbReference type="InterPro" id="IPR029064">
    <property type="entry name" value="Ribosomal_eL30-like_sf"/>
</dbReference>
<gene>
    <name evidence="6" type="ORF">RT717_17430</name>
</gene>
<name>A0ABZ0IMR3_9BACT</name>
<feature type="domain" description="tRNA/rRNA methyltransferase SpoU type" evidence="4">
    <location>
        <begin position="115"/>
        <end position="255"/>
    </location>
</feature>
<dbReference type="Proteomes" id="UP001302349">
    <property type="component" value="Chromosome"/>
</dbReference>
<reference evidence="6 7" key="1">
    <citation type="journal article" date="2023" name="Microbiol. Resour. Announc.">
        <title>Complete Genome Sequence of Imperialibacter roseus strain P4T.</title>
        <authorList>
            <person name="Tizabi D.R."/>
            <person name="Bachvaroff T."/>
            <person name="Hill R.T."/>
        </authorList>
    </citation>
    <scope>NUCLEOTIDE SEQUENCE [LARGE SCALE GENOMIC DNA]</scope>
    <source>
        <strain evidence="6 7">P4T</strain>
    </source>
</reference>
<keyword evidence="3" id="KW-0808">Transferase</keyword>
<dbReference type="SUPFAM" id="SSF55315">
    <property type="entry name" value="L30e-like"/>
    <property type="match status" value="1"/>
</dbReference>
<evidence type="ECO:0000259" key="5">
    <source>
        <dbReference type="Pfam" id="PF22435"/>
    </source>
</evidence>
<dbReference type="RefSeq" id="WP_317487666.1">
    <property type="nucleotide sequence ID" value="NZ_CP136051.1"/>
</dbReference>
<dbReference type="GO" id="GO:0008168">
    <property type="term" value="F:methyltransferase activity"/>
    <property type="evidence" value="ECO:0007669"/>
    <property type="project" value="UniProtKB-KW"/>
</dbReference>
<dbReference type="InterPro" id="IPR001537">
    <property type="entry name" value="SpoU_MeTrfase"/>
</dbReference>
<dbReference type="CDD" id="cd18104">
    <property type="entry name" value="SpoU-like_RNA-MTase"/>
    <property type="match status" value="1"/>
</dbReference>
<dbReference type="GO" id="GO:0032259">
    <property type="term" value="P:methylation"/>
    <property type="evidence" value="ECO:0007669"/>
    <property type="project" value="UniProtKB-KW"/>
</dbReference>
<dbReference type="Pfam" id="PF22435">
    <property type="entry name" value="MRM3-like_sub_bind"/>
    <property type="match status" value="1"/>
</dbReference>
<evidence type="ECO:0000259" key="4">
    <source>
        <dbReference type="Pfam" id="PF00588"/>
    </source>
</evidence>
<keyword evidence="2 6" id="KW-0489">Methyltransferase</keyword>
<comment type="similarity">
    <text evidence="1">Belongs to the class IV-like SAM-binding methyltransferase superfamily. RNA methyltransferase TrmH family.</text>
</comment>
<evidence type="ECO:0000313" key="6">
    <source>
        <dbReference type="EMBL" id="WOK04867.1"/>
    </source>
</evidence>
<evidence type="ECO:0000313" key="7">
    <source>
        <dbReference type="Proteomes" id="UP001302349"/>
    </source>
</evidence>
<dbReference type="Pfam" id="PF00588">
    <property type="entry name" value="SpoU_methylase"/>
    <property type="match status" value="1"/>
</dbReference>
<organism evidence="6 7">
    <name type="scientific">Imperialibacter roseus</name>
    <dbReference type="NCBI Taxonomy" id="1324217"/>
    <lineage>
        <taxon>Bacteria</taxon>
        <taxon>Pseudomonadati</taxon>
        <taxon>Bacteroidota</taxon>
        <taxon>Cytophagia</taxon>
        <taxon>Cytophagales</taxon>
        <taxon>Flammeovirgaceae</taxon>
        <taxon>Imperialibacter</taxon>
    </lineage>
</organism>
<sequence length="264" mass="29028">MILEISSPQNQRIKNLIALQKPRERKEQQAFVIEGVREISLAQQSGYELQEIYLNPNLYQADLHYPISFEHSTTYHLSNAVFSKVAYRESTGGVIAIAATRSLTLAQLPKVANPLYLVLENVEKPGNIGAMLRTADAAGLSGVIVCDPNTDFFNPNVVRSSVGCLFTVPVASASNQDAKDWFASHGITTYAAALTDKAMPYHTFDYKTPSALLLGTEATGLSDFWLREANQQVIIPMKGKIDSMNVSNAAAILIYEALRQRDFG</sequence>
<accession>A0ABZ0IMR3</accession>
<dbReference type="InterPro" id="IPR029028">
    <property type="entry name" value="Alpha/beta_knot_MTases"/>
</dbReference>
<protein>
    <submittedName>
        <fullName evidence="6">RNA methyltransferase</fullName>
    </submittedName>
</protein>
<keyword evidence="7" id="KW-1185">Reference proteome</keyword>
<dbReference type="PANTHER" id="PTHR43191">
    <property type="entry name" value="RRNA METHYLTRANSFERASE 3"/>
    <property type="match status" value="1"/>
</dbReference>
<dbReference type="InterPro" id="IPR029026">
    <property type="entry name" value="tRNA_m1G_MTases_N"/>
</dbReference>